<keyword evidence="9" id="KW-1185">Reference proteome</keyword>
<evidence type="ECO:0000256" key="6">
    <source>
        <dbReference type="SAM" id="MobiDB-lite"/>
    </source>
</evidence>
<feature type="compositionally biased region" description="Basic and acidic residues" evidence="6">
    <location>
        <begin position="91"/>
        <end position="105"/>
    </location>
</feature>
<dbReference type="PROSITE" id="PS50171">
    <property type="entry name" value="ZF_MATRIN"/>
    <property type="match status" value="1"/>
</dbReference>
<evidence type="ECO:0000256" key="1">
    <source>
        <dbReference type="ARBA" id="ARBA00004123"/>
    </source>
</evidence>
<sequence length="176" mass="19060">MEGEKTCESACEEKETMESQRVLSPDLSAGAGDNERAGSKEPNAAGSEPPPQAPEQHPEDNLESGSEAAGPSQSLGEPEKVDVTESECEGPESKQRKVDFAEKTETSSQLKDLDFLVPKTGFFCQICSCFCVDEASMKAHCQLEVHKQNMEKFVVKSATQEEQKGVKKGAEEQSSV</sequence>
<keyword evidence="2" id="KW-0479">Metal-binding</keyword>
<feature type="domain" description="Matrin-type" evidence="7">
    <location>
        <begin position="122"/>
        <end position="152"/>
    </location>
</feature>
<dbReference type="EMBL" id="JAPFRF010000007">
    <property type="protein sequence ID" value="KAJ7326588.1"/>
    <property type="molecule type" value="Genomic_DNA"/>
</dbReference>
<keyword evidence="3" id="KW-0863">Zinc-finger</keyword>
<dbReference type="InterPro" id="IPR036236">
    <property type="entry name" value="Znf_C2H2_sf"/>
</dbReference>
<dbReference type="InterPro" id="IPR003604">
    <property type="entry name" value="Matrin/U1-like-C_Znf_C2H2"/>
</dbReference>
<dbReference type="GO" id="GO:0008270">
    <property type="term" value="F:zinc ion binding"/>
    <property type="evidence" value="ECO:0007669"/>
    <property type="project" value="UniProtKB-KW"/>
</dbReference>
<evidence type="ECO:0000259" key="7">
    <source>
        <dbReference type="PROSITE" id="PS50171"/>
    </source>
</evidence>
<feature type="compositionally biased region" description="Basic and acidic residues" evidence="6">
    <location>
        <begin position="1"/>
        <end position="18"/>
    </location>
</feature>
<keyword evidence="5" id="KW-0539">Nucleus</keyword>
<keyword evidence="4" id="KW-0862">Zinc</keyword>
<gene>
    <name evidence="8" type="ORF">JRQ81_016347</name>
</gene>
<comment type="subcellular location">
    <subcellularLocation>
        <location evidence="1">Nucleus</location>
    </subcellularLocation>
</comment>
<dbReference type="Gene3D" id="3.30.160.60">
    <property type="entry name" value="Classic Zinc Finger"/>
    <property type="match status" value="1"/>
</dbReference>
<evidence type="ECO:0000313" key="9">
    <source>
        <dbReference type="Proteomes" id="UP001142489"/>
    </source>
</evidence>
<name>A0A9Q1B0T9_9SAUR</name>
<evidence type="ECO:0000256" key="5">
    <source>
        <dbReference type="ARBA" id="ARBA00023242"/>
    </source>
</evidence>
<evidence type="ECO:0000313" key="8">
    <source>
        <dbReference type="EMBL" id="KAJ7326588.1"/>
    </source>
</evidence>
<dbReference type="SUPFAM" id="SSF57667">
    <property type="entry name" value="beta-beta-alpha zinc fingers"/>
    <property type="match status" value="1"/>
</dbReference>
<dbReference type="AlphaFoldDB" id="A0A9Q1B0T9"/>
<comment type="caution">
    <text evidence="8">The sequence shown here is derived from an EMBL/GenBank/DDBJ whole genome shotgun (WGS) entry which is preliminary data.</text>
</comment>
<protein>
    <recommendedName>
        <fullName evidence="7">Matrin-type domain-containing protein</fullName>
    </recommendedName>
</protein>
<dbReference type="Proteomes" id="UP001142489">
    <property type="component" value="Unassembled WGS sequence"/>
</dbReference>
<evidence type="ECO:0000256" key="3">
    <source>
        <dbReference type="ARBA" id="ARBA00022771"/>
    </source>
</evidence>
<evidence type="ECO:0000256" key="2">
    <source>
        <dbReference type="ARBA" id="ARBA00022723"/>
    </source>
</evidence>
<organism evidence="8 9">
    <name type="scientific">Phrynocephalus forsythii</name>
    <dbReference type="NCBI Taxonomy" id="171643"/>
    <lineage>
        <taxon>Eukaryota</taxon>
        <taxon>Metazoa</taxon>
        <taxon>Chordata</taxon>
        <taxon>Craniata</taxon>
        <taxon>Vertebrata</taxon>
        <taxon>Euteleostomi</taxon>
        <taxon>Lepidosauria</taxon>
        <taxon>Squamata</taxon>
        <taxon>Bifurcata</taxon>
        <taxon>Unidentata</taxon>
        <taxon>Episquamata</taxon>
        <taxon>Toxicofera</taxon>
        <taxon>Iguania</taxon>
        <taxon>Acrodonta</taxon>
        <taxon>Agamidae</taxon>
        <taxon>Agaminae</taxon>
        <taxon>Phrynocephalus</taxon>
    </lineage>
</organism>
<dbReference type="GO" id="GO:0003676">
    <property type="term" value="F:nucleic acid binding"/>
    <property type="evidence" value="ECO:0007669"/>
    <property type="project" value="InterPro"/>
</dbReference>
<dbReference type="OrthoDB" id="10072641at2759"/>
<dbReference type="GO" id="GO:0005634">
    <property type="term" value="C:nucleus"/>
    <property type="evidence" value="ECO:0007669"/>
    <property type="project" value="UniProtKB-SubCell"/>
</dbReference>
<feature type="region of interest" description="Disordered" evidence="6">
    <location>
        <begin position="1"/>
        <end position="109"/>
    </location>
</feature>
<accession>A0A9Q1B0T9</accession>
<reference evidence="8" key="1">
    <citation type="journal article" date="2023" name="DNA Res.">
        <title>Chromosome-level genome assembly of Phrynocephalus forsythii using third-generation DNA sequencing and Hi-C analysis.</title>
        <authorList>
            <person name="Qi Y."/>
            <person name="Zhao W."/>
            <person name="Zhao Y."/>
            <person name="Niu C."/>
            <person name="Cao S."/>
            <person name="Zhang Y."/>
        </authorList>
    </citation>
    <scope>NUCLEOTIDE SEQUENCE</scope>
    <source>
        <tissue evidence="8">Muscle</tissue>
    </source>
</reference>
<dbReference type="SMART" id="SM00451">
    <property type="entry name" value="ZnF_U1"/>
    <property type="match status" value="1"/>
</dbReference>
<proteinExistence type="predicted"/>
<evidence type="ECO:0000256" key="4">
    <source>
        <dbReference type="ARBA" id="ARBA00022833"/>
    </source>
</evidence>
<dbReference type="InterPro" id="IPR000690">
    <property type="entry name" value="Matrin/U1-C_Znf_C2H2"/>
</dbReference>